<dbReference type="InterPro" id="IPR006684">
    <property type="entry name" value="YbgC/YbaW"/>
</dbReference>
<dbReference type="NCBIfam" id="TIGR00051">
    <property type="entry name" value="YbgC/FadM family acyl-CoA thioesterase"/>
    <property type="match status" value="1"/>
</dbReference>
<dbReference type="PIRSF" id="PIRSF003230">
    <property type="entry name" value="YbgC"/>
    <property type="match status" value="1"/>
</dbReference>
<keyword evidence="4" id="KW-1185">Reference proteome</keyword>
<dbReference type="RefSeq" id="WP_149265783.1">
    <property type="nucleotide sequence ID" value="NZ_VFJB01000003.1"/>
</dbReference>
<dbReference type="EMBL" id="VFJB01000003">
    <property type="protein sequence ID" value="KAA0259026.1"/>
    <property type="molecule type" value="Genomic_DNA"/>
</dbReference>
<protein>
    <submittedName>
        <fullName evidence="3">Acyl-CoA thioesterase</fullName>
    </submittedName>
</protein>
<dbReference type="AlphaFoldDB" id="A0A5A8F4Q8"/>
<name>A0A5A8F4Q8_9BACT</name>
<dbReference type="CDD" id="cd00586">
    <property type="entry name" value="4HBT"/>
    <property type="match status" value="1"/>
</dbReference>
<comment type="caution">
    <text evidence="3">The sequence shown here is derived from an EMBL/GenBank/DDBJ whole genome shotgun (WGS) entry which is preliminary data.</text>
</comment>
<reference evidence="3 4" key="1">
    <citation type="submission" date="2019-06" db="EMBL/GenBank/DDBJ databases">
        <title>Genomic insights into carbon and energy metabolism of Deferribacter autotrophicus revealed new metabolic traits in the phylum Deferribacteres.</title>
        <authorList>
            <person name="Slobodkin A.I."/>
            <person name="Slobodkina G.B."/>
            <person name="Allioux M."/>
            <person name="Alain K."/>
            <person name="Jebbar M."/>
            <person name="Shadrin V."/>
            <person name="Kublanov I.V."/>
            <person name="Toshchakov S.V."/>
            <person name="Bonch-Osmolovskaya E.A."/>
        </authorList>
    </citation>
    <scope>NUCLEOTIDE SEQUENCE [LARGE SCALE GENOMIC DNA]</scope>
    <source>
        <strain evidence="3 4">SL50</strain>
    </source>
</reference>
<gene>
    <name evidence="3" type="ORF">FHQ18_03490</name>
</gene>
<dbReference type="SUPFAM" id="SSF54637">
    <property type="entry name" value="Thioesterase/thiol ester dehydrase-isomerase"/>
    <property type="match status" value="1"/>
</dbReference>
<dbReference type="Gene3D" id="3.10.129.10">
    <property type="entry name" value="Hotdog Thioesterase"/>
    <property type="match status" value="1"/>
</dbReference>
<dbReference type="PANTHER" id="PTHR31793:SF24">
    <property type="entry name" value="LONG-CHAIN ACYL-COA THIOESTERASE FADM"/>
    <property type="match status" value="1"/>
</dbReference>
<evidence type="ECO:0000256" key="1">
    <source>
        <dbReference type="ARBA" id="ARBA00005953"/>
    </source>
</evidence>
<organism evidence="3 4">
    <name type="scientific">Deferribacter autotrophicus</name>
    <dbReference type="NCBI Taxonomy" id="500465"/>
    <lineage>
        <taxon>Bacteria</taxon>
        <taxon>Pseudomonadati</taxon>
        <taxon>Deferribacterota</taxon>
        <taxon>Deferribacteres</taxon>
        <taxon>Deferribacterales</taxon>
        <taxon>Deferribacteraceae</taxon>
        <taxon>Deferribacter</taxon>
    </lineage>
</organism>
<dbReference type="PANTHER" id="PTHR31793">
    <property type="entry name" value="4-HYDROXYBENZOYL-COA THIOESTERASE FAMILY MEMBER"/>
    <property type="match status" value="1"/>
</dbReference>
<dbReference type="Proteomes" id="UP000322876">
    <property type="component" value="Unassembled WGS sequence"/>
</dbReference>
<comment type="similarity">
    <text evidence="1">Belongs to the 4-hydroxybenzoyl-CoA thioesterase family.</text>
</comment>
<dbReference type="Pfam" id="PF13279">
    <property type="entry name" value="4HBT_2"/>
    <property type="match status" value="1"/>
</dbReference>
<evidence type="ECO:0000256" key="2">
    <source>
        <dbReference type="ARBA" id="ARBA00022801"/>
    </source>
</evidence>
<keyword evidence="2" id="KW-0378">Hydrolase</keyword>
<accession>A0A5A8F4Q8</accession>
<evidence type="ECO:0000313" key="3">
    <source>
        <dbReference type="EMBL" id="KAA0259026.1"/>
    </source>
</evidence>
<dbReference type="OrthoDB" id="9799036at2"/>
<sequence>MEFSTEIEVRFSDLDAYGHVNNAIFFTYLETARTKLFKDYLSKATAEGLFFLVVKAECEYKTPINYSDKVIVTIMVEKIGNTSFTFNYKIHNGENKIFATAKTVMVTFDANKNKPVKIPESFLKLLTEGCCTV</sequence>
<dbReference type="InterPro" id="IPR029069">
    <property type="entry name" value="HotDog_dom_sf"/>
</dbReference>
<proteinExistence type="inferred from homology"/>
<dbReference type="GO" id="GO:0047617">
    <property type="term" value="F:fatty acyl-CoA hydrolase activity"/>
    <property type="evidence" value="ECO:0007669"/>
    <property type="project" value="TreeGrafter"/>
</dbReference>
<evidence type="ECO:0000313" key="4">
    <source>
        <dbReference type="Proteomes" id="UP000322876"/>
    </source>
</evidence>
<dbReference type="InterPro" id="IPR050563">
    <property type="entry name" value="4-hydroxybenzoyl-CoA_TE"/>
</dbReference>